<keyword evidence="10" id="KW-1185">Reference proteome</keyword>
<dbReference type="InterPro" id="IPR003439">
    <property type="entry name" value="ABC_transporter-like_ATP-bd"/>
</dbReference>
<dbReference type="CDD" id="cd03257">
    <property type="entry name" value="ABC_NikE_OppD_transporters"/>
    <property type="match status" value="1"/>
</dbReference>
<proteinExistence type="inferred from homology"/>
<dbReference type="Pfam" id="PF00005">
    <property type="entry name" value="ABC_tran"/>
    <property type="match status" value="1"/>
</dbReference>
<comment type="caution">
    <text evidence="9">The sequence shown here is derived from an EMBL/GenBank/DDBJ whole genome shotgun (WGS) entry which is preliminary data.</text>
</comment>
<dbReference type="InterPro" id="IPR027417">
    <property type="entry name" value="P-loop_NTPase"/>
</dbReference>
<dbReference type="Gene3D" id="3.40.50.300">
    <property type="entry name" value="P-loop containing nucleotide triphosphate hydrolases"/>
    <property type="match status" value="1"/>
</dbReference>
<reference evidence="9 10" key="1">
    <citation type="submission" date="2020-03" db="EMBL/GenBank/DDBJ databases">
        <title>WGS of the type strain of Planosporangium spp.</title>
        <authorList>
            <person name="Thawai C."/>
        </authorList>
    </citation>
    <scope>NUCLEOTIDE SEQUENCE [LARGE SCALE GENOMIC DNA]</scope>
    <source>
        <strain evidence="9 10">TBRC 5610</strain>
    </source>
</reference>
<dbReference type="Pfam" id="PF08352">
    <property type="entry name" value="oligo_HPY"/>
    <property type="match status" value="1"/>
</dbReference>
<keyword evidence="7" id="KW-0472">Membrane</keyword>
<comment type="similarity">
    <text evidence="2">Belongs to the ABC transporter superfamily.</text>
</comment>
<dbReference type="EMBL" id="JAATVY010000012">
    <property type="protein sequence ID" value="NJC71538.1"/>
    <property type="molecule type" value="Genomic_DNA"/>
</dbReference>
<dbReference type="SUPFAM" id="SSF52540">
    <property type="entry name" value="P-loop containing nucleoside triphosphate hydrolases"/>
    <property type="match status" value="1"/>
</dbReference>
<keyword evidence="6 9" id="KW-0067">ATP-binding</keyword>
<dbReference type="Proteomes" id="UP000722989">
    <property type="component" value="Unassembled WGS sequence"/>
</dbReference>
<evidence type="ECO:0000313" key="10">
    <source>
        <dbReference type="Proteomes" id="UP000722989"/>
    </source>
</evidence>
<dbReference type="InterPro" id="IPR050388">
    <property type="entry name" value="ABC_Ni/Peptide_Import"/>
</dbReference>
<keyword evidence="5" id="KW-0547">Nucleotide-binding</keyword>
<dbReference type="RefSeq" id="WP_167926446.1">
    <property type="nucleotide sequence ID" value="NZ_JAATVY010000012.1"/>
</dbReference>
<evidence type="ECO:0000256" key="2">
    <source>
        <dbReference type="ARBA" id="ARBA00005417"/>
    </source>
</evidence>
<dbReference type="InterPro" id="IPR017871">
    <property type="entry name" value="ABC_transporter-like_CS"/>
</dbReference>
<evidence type="ECO:0000259" key="8">
    <source>
        <dbReference type="PROSITE" id="PS50893"/>
    </source>
</evidence>
<dbReference type="NCBIfam" id="TIGR01727">
    <property type="entry name" value="oligo_HPY"/>
    <property type="match status" value="1"/>
</dbReference>
<protein>
    <submittedName>
        <fullName evidence="9">ABC transporter ATP-binding protein</fullName>
    </submittedName>
</protein>
<name>A0ABX0Y0G5_9ACTN</name>
<evidence type="ECO:0000256" key="3">
    <source>
        <dbReference type="ARBA" id="ARBA00022448"/>
    </source>
</evidence>
<feature type="domain" description="ABC transporter" evidence="8">
    <location>
        <begin position="20"/>
        <end position="269"/>
    </location>
</feature>
<dbReference type="InterPro" id="IPR003593">
    <property type="entry name" value="AAA+_ATPase"/>
</dbReference>
<gene>
    <name evidence="9" type="ORF">HC031_17695</name>
</gene>
<keyword evidence="3" id="KW-0813">Transport</keyword>
<evidence type="ECO:0000256" key="4">
    <source>
        <dbReference type="ARBA" id="ARBA00022475"/>
    </source>
</evidence>
<evidence type="ECO:0000256" key="7">
    <source>
        <dbReference type="ARBA" id="ARBA00023136"/>
    </source>
</evidence>
<organism evidence="9 10">
    <name type="scientific">Planosporangium thailandense</name>
    <dbReference type="NCBI Taxonomy" id="765197"/>
    <lineage>
        <taxon>Bacteria</taxon>
        <taxon>Bacillati</taxon>
        <taxon>Actinomycetota</taxon>
        <taxon>Actinomycetes</taxon>
        <taxon>Micromonosporales</taxon>
        <taxon>Micromonosporaceae</taxon>
        <taxon>Planosporangium</taxon>
    </lineage>
</organism>
<accession>A0ABX0Y0G5</accession>
<evidence type="ECO:0000256" key="6">
    <source>
        <dbReference type="ARBA" id="ARBA00022840"/>
    </source>
</evidence>
<evidence type="ECO:0000256" key="1">
    <source>
        <dbReference type="ARBA" id="ARBA00004202"/>
    </source>
</evidence>
<dbReference type="PROSITE" id="PS00211">
    <property type="entry name" value="ABC_TRANSPORTER_1"/>
    <property type="match status" value="1"/>
</dbReference>
<evidence type="ECO:0000313" key="9">
    <source>
        <dbReference type="EMBL" id="NJC71538.1"/>
    </source>
</evidence>
<keyword evidence="4" id="KW-1003">Cell membrane</keyword>
<dbReference type="PROSITE" id="PS50893">
    <property type="entry name" value="ABC_TRANSPORTER_2"/>
    <property type="match status" value="1"/>
</dbReference>
<dbReference type="GO" id="GO:0005524">
    <property type="term" value="F:ATP binding"/>
    <property type="evidence" value="ECO:0007669"/>
    <property type="project" value="UniProtKB-KW"/>
</dbReference>
<evidence type="ECO:0000256" key="5">
    <source>
        <dbReference type="ARBA" id="ARBA00022741"/>
    </source>
</evidence>
<dbReference type="PANTHER" id="PTHR43297">
    <property type="entry name" value="OLIGOPEPTIDE TRANSPORT ATP-BINDING PROTEIN APPD"/>
    <property type="match status" value="1"/>
</dbReference>
<dbReference type="PANTHER" id="PTHR43297:SF2">
    <property type="entry name" value="DIPEPTIDE TRANSPORT ATP-BINDING PROTEIN DPPD"/>
    <property type="match status" value="1"/>
</dbReference>
<dbReference type="SMART" id="SM00382">
    <property type="entry name" value="AAA"/>
    <property type="match status" value="1"/>
</dbReference>
<sequence>MTAESNIQLDRRSADGDAVLEVENLTVEFPTEDGVVQAVRGVSYRLAPGEAMGIVGESGSGKSVTSMAVMGLLPKTAKITGSVRFRGEELLGRSENGFAEIRGKKIAMIFQDPLTSLNPVYTVGRQIAEAILAHNDVSKKVANDRAVELLATVGIPFPEQRVNNYPHEMSGGMRQRVVIAIAMANDPDVIIADEPTTALDVTVQAQVLEALEAARAATGAALVLITHDLGVIAGHADRICVMYAGKLVEKGTVDEVFYEPRMPYTLGLLGSLPRLDEAGRERLTPIVGSPPSLMHLPPGCPFTPRCPLAQPICEEREPDLYGTDQPGHVAACHFHERLVGVTPGQLFRPTSADTGSVAPANLETQQ</sequence>
<comment type="subcellular location">
    <subcellularLocation>
        <location evidence="1">Cell membrane</location>
        <topology evidence="1">Peripheral membrane protein</topology>
    </subcellularLocation>
</comment>
<dbReference type="InterPro" id="IPR013563">
    <property type="entry name" value="Oligopep_ABC_C"/>
</dbReference>